<dbReference type="SUPFAM" id="SSF47413">
    <property type="entry name" value="lambda repressor-like DNA-binding domains"/>
    <property type="match status" value="1"/>
</dbReference>
<dbReference type="Proteomes" id="UP000293589">
    <property type="component" value="Chromosome"/>
</dbReference>
<evidence type="ECO:0000259" key="1">
    <source>
        <dbReference type="PROSITE" id="PS50943"/>
    </source>
</evidence>
<protein>
    <submittedName>
        <fullName evidence="2">XRE family transcriptional regulator</fullName>
    </submittedName>
</protein>
<dbReference type="InterPro" id="IPR001387">
    <property type="entry name" value="Cro/C1-type_HTH"/>
</dbReference>
<gene>
    <name evidence="2" type="ORF">ESN35_06620</name>
</gene>
<dbReference type="EMBL" id="CP035464">
    <property type="protein sequence ID" value="QAY33110.1"/>
    <property type="molecule type" value="Genomic_DNA"/>
</dbReference>
<organism evidence="2 3">
    <name type="scientific">Bifidobacterium pullorum subsp. gallinarum</name>
    <dbReference type="NCBI Taxonomy" id="78344"/>
    <lineage>
        <taxon>Bacteria</taxon>
        <taxon>Bacillati</taxon>
        <taxon>Actinomycetota</taxon>
        <taxon>Actinomycetes</taxon>
        <taxon>Bifidobacteriales</taxon>
        <taxon>Bifidobacteriaceae</taxon>
        <taxon>Bifidobacterium</taxon>
    </lineage>
</organism>
<reference evidence="2 3" key="1">
    <citation type="submission" date="2019-01" db="EMBL/GenBank/DDBJ databases">
        <title>Complete genome sequence of Bifidobacterium gallinarum CACC 514.</title>
        <authorList>
            <person name="Jung M."/>
        </authorList>
    </citation>
    <scope>NUCLEOTIDE SEQUENCE [LARGE SCALE GENOMIC DNA]</scope>
    <source>
        <strain evidence="2 3">CACC 514</strain>
    </source>
</reference>
<name>A0A4P6DWH8_9BIFI</name>
<sequence length="62" mass="6811">MSLADLMFERDLNDTQLARLSGVSRTAIQRYRTGERSTVTMQLGTAVKLAEALGCEPVDLLP</sequence>
<dbReference type="Pfam" id="PF13443">
    <property type="entry name" value="HTH_26"/>
    <property type="match status" value="1"/>
</dbReference>
<dbReference type="PROSITE" id="PS50943">
    <property type="entry name" value="HTH_CROC1"/>
    <property type="match status" value="1"/>
</dbReference>
<dbReference type="SMART" id="SM00530">
    <property type="entry name" value="HTH_XRE"/>
    <property type="match status" value="1"/>
</dbReference>
<dbReference type="InterPro" id="IPR010982">
    <property type="entry name" value="Lambda_DNA-bd_dom_sf"/>
</dbReference>
<evidence type="ECO:0000313" key="3">
    <source>
        <dbReference type="Proteomes" id="UP000293589"/>
    </source>
</evidence>
<proteinExistence type="predicted"/>
<dbReference type="Gene3D" id="1.10.260.40">
    <property type="entry name" value="lambda repressor-like DNA-binding domains"/>
    <property type="match status" value="1"/>
</dbReference>
<dbReference type="AlphaFoldDB" id="A0A4P6DWH8"/>
<dbReference type="CDD" id="cd00093">
    <property type="entry name" value="HTH_XRE"/>
    <property type="match status" value="1"/>
</dbReference>
<dbReference type="GO" id="GO:0003677">
    <property type="term" value="F:DNA binding"/>
    <property type="evidence" value="ECO:0007669"/>
    <property type="project" value="InterPro"/>
</dbReference>
<evidence type="ECO:0000313" key="2">
    <source>
        <dbReference type="EMBL" id="QAY33110.1"/>
    </source>
</evidence>
<accession>A0A4P6DWH8</accession>
<feature type="domain" description="HTH cro/C1-type" evidence="1">
    <location>
        <begin position="15"/>
        <end position="60"/>
    </location>
</feature>
<dbReference type="KEGG" id="bgx:ESN35_06620"/>